<protein>
    <submittedName>
        <fullName evidence="1">Uncharacterized protein</fullName>
    </submittedName>
</protein>
<proteinExistence type="predicted"/>
<sequence>MALCEQWEEAKSCKMTAAATCARTVLKPDIMAKLDDLFNKFWKKKASREQQAKVHKPVKRIPTVLPAHSQHECILPQVNRAQKWL</sequence>
<organism evidence="1 2">
    <name type="scientific">Pelobates cultripes</name>
    <name type="common">Western spadefoot toad</name>
    <dbReference type="NCBI Taxonomy" id="61616"/>
    <lineage>
        <taxon>Eukaryota</taxon>
        <taxon>Metazoa</taxon>
        <taxon>Chordata</taxon>
        <taxon>Craniata</taxon>
        <taxon>Vertebrata</taxon>
        <taxon>Euteleostomi</taxon>
        <taxon>Amphibia</taxon>
        <taxon>Batrachia</taxon>
        <taxon>Anura</taxon>
        <taxon>Pelobatoidea</taxon>
        <taxon>Pelobatidae</taxon>
        <taxon>Pelobates</taxon>
    </lineage>
</organism>
<evidence type="ECO:0000313" key="2">
    <source>
        <dbReference type="Proteomes" id="UP001295444"/>
    </source>
</evidence>
<dbReference type="EMBL" id="OW240913">
    <property type="protein sequence ID" value="CAH2254221.1"/>
    <property type="molecule type" value="Genomic_DNA"/>
</dbReference>
<gene>
    <name evidence="1" type="ORF">PECUL_23A050972</name>
</gene>
<dbReference type="Proteomes" id="UP001295444">
    <property type="component" value="Chromosome 02"/>
</dbReference>
<accession>A0AAD1RHI9</accession>
<dbReference type="AlphaFoldDB" id="A0AAD1RHI9"/>
<evidence type="ECO:0000313" key="1">
    <source>
        <dbReference type="EMBL" id="CAH2254221.1"/>
    </source>
</evidence>
<keyword evidence="2" id="KW-1185">Reference proteome</keyword>
<name>A0AAD1RHI9_PELCU</name>
<reference evidence="1" key="1">
    <citation type="submission" date="2022-03" db="EMBL/GenBank/DDBJ databases">
        <authorList>
            <person name="Alioto T."/>
            <person name="Alioto T."/>
            <person name="Gomez Garrido J."/>
        </authorList>
    </citation>
    <scope>NUCLEOTIDE SEQUENCE</scope>
</reference>